<organism evidence="1 2">
    <name type="scientific">Gordonia phage PatrickStar</name>
    <dbReference type="NCBI Taxonomy" id="1838076"/>
    <lineage>
        <taxon>Viruses</taxon>
        <taxon>Duplodnaviria</taxon>
        <taxon>Heunggongvirae</taxon>
        <taxon>Uroviricota</taxon>
        <taxon>Caudoviricetes</taxon>
        <taxon>Orchidvirus</taxon>
        <taxon>Orchidvirus orchid</taxon>
    </lineage>
</organism>
<protein>
    <submittedName>
        <fullName evidence="1">Uncharacterized protein</fullName>
    </submittedName>
</protein>
<evidence type="ECO:0000313" key="1">
    <source>
        <dbReference type="EMBL" id="ANA87302.1"/>
    </source>
</evidence>
<sequence length="128" mass="13976">MNDKKNADVTDLIGALTNENDPLTASNQIHLTRMLIDFAINGDKAAKEYLNSISTVTVTDDIVDIKAIDDNINHGISWDSSSDTLWIEGCDCTEKVLLQSAVVMAAAIEAFIAQIYQKSALRKMEGKS</sequence>
<name>A0A160DH02_9CAUD</name>
<evidence type="ECO:0000313" key="2">
    <source>
        <dbReference type="Proteomes" id="UP000229511"/>
    </source>
</evidence>
<dbReference type="Proteomes" id="UP000229511">
    <property type="component" value="Genome"/>
</dbReference>
<reference evidence="1 2" key="1">
    <citation type="submission" date="2016-03" db="EMBL/GenBank/DDBJ databases">
        <authorList>
            <person name="Rimple P."/>
            <person name="Montgomery M.T."/>
            <person name="Guerrero C.A."/>
            <person name="Mavrich T.N."/>
            <person name="Pope W.H."/>
            <person name="Garlena R.A."/>
            <person name="Russell D.A."/>
            <person name="Jacobs-Sera D."/>
            <person name="Hendrix R.W."/>
            <person name="Hatfull G.F."/>
        </authorList>
    </citation>
    <scope>NUCLEOTIDE SEQUENCE [LARGE SCALE GENOMIC DNA]</scope>
</reference>
<dbReference type="EMBL" id="KU998252">
    <property type="protein sequence ID" value="ANA87302.1"/>
    <property type="molecule type" value="Genomic_DNA"/>
</dbReference>
<proteinExistence type="predicted"/>
<gene>
    <name evidence="1" type="primary">68</name>
    <name evidence="1" type="ORF">PBI_PATRICKSTAR_68</name>
</gene>
<accession>A0A160DH02</accession>